<evidence type="ECO:0000313" key="4">
    <source>
        <dbReference type="Proteomes" id="UP000199054"/>
    </source>
</evidence>
<protein>
    <submittedName>
        <fullName evidence="3">Uncharacterized protein</fullName>
    </submittedName>
</protein>
<dbReference type="EMBL" id="FODE01000028">
    <property type="protein sequence ID" value="SEO00898.1"/>
    <property type="molecule type" value="Genomic_DNA"/>
</dbReference>
<reference evidence="3 4" key="1">
    <citation type="submission" date="2016-10" db="EMBL/GenBank/DDBJ databases">
        <authorList>
            <person name="de Groot N.N."/>
        </authorList>
    </citation>
    <scope>NUCLEOTIDE SEQUENCE [LARGE SCALE GENOMIC DNA]</scope>
    <source>
        <strain evidence="3 4">DSM 8512</strain>
    </source>
</reference>
<feature type="transmembrane region" description="Helical" evidence="2">
    <location>
        <begin position="49"/>
        <end position="76"/>
    </location>
</feature>
<dbReference type="AlphaFoldDB" id="A0A1H8L857"/>
<organism evidence="3 4">
    <name type="scientific">Paracoccus alcaliphilus</name>
    <dbReference type="NCBI Taxonomy" id="34002"/>
    <lineage>
        <taxon>Bacteria</taxon>
        <taxon>Pseudomonadati</taxon>
        <taxon>Pseudomonadota</taxon>
        <taxon>Alphaproteobacteria</taxon>
        <taxon>Rhodobacterales</taxon>
        <taxon>Paracoccaceae</taxon>
        <taxon>Paracoccus</taxon>
    </lineage>
</organism>
<dbReference type="STRING" id="34002.SAMN04489859_102823"/>
<sequence length="311" mass="33177">MPLTDRIAILAQGRAAGLGLALSVVWLVLVLLFWLLVPGADQGGSGIGRLLAFVGVVMPLVLIWLAVTLADAIAALRAEAEDLRLRLSQLRDGGPRTDNGRGAGPVMGGGIAPAPPTSSLPADPGRARQSAPPAARARPADSRQTSMALDDVQPVQVPVQMLVQALNFPDGPDDTETIVALRTALKDQDHSRVLRAAQDVITLLAGHDLYMDDLPPQPAPISLWHRFAEGARGQAIAGLGGIHDPTALEIAATLLREDEIFRDSAHHFLRNFDVMLTRNLPRLDDDQIRQLSDSRSARAFMLLGRAAGIFG</sequence>
<keyword evidence="2" id="KW-1133">Transmembrane helix</keyword>
<feature type="compositionally biased region" description="Gly residues" evidence="1">
    <location>
        <begin position="101"/>
        <end position="111"/>
    </location>
</feature>
<feature type="transmembrane region" description="Helical" evidence="2">
    <location>
        <begin position="15"/>
        <end position="37"/>
    </location>
</feature>
<evidence type="ECO:0000313" key="3">
    <source>
        <dbReference type="EMBL" id="SEO00898.1"/>
    </source>
</evidence>
<dbReference type="Proteomes" id="UP000199054">
    <property type="component" value="Unassembled WGS sequence"/>
</dbReference>
<feature type="compositionally biased region" description="Low complexity" evidence="1">
    <location>
        <begin position="127"/>
        <end position="137"/>
    </location>
</feature>
<gene>
    <name evidence="3" type="ORF">SAMN04489859_102823</name>
</gene>
<keyword evidence="2" id="KW-0472">Membrane</keyword>
<evidence type="ECO:0000256" key="1">
    <source>
        <dbReference type="SAM" id="MobiDB-lite"/>
    </source>
</evidence>
<proteinExistence type="predicted"/>
<keyword evidence="2" id="KW-0812">Transmembrane</keyword>
<feature type="region of interest" description="Disordered" evidence="1">
    <location>
        <begin position="90"/>
        <end position="145"/>
    </location>
</feature>
<keyword evidence="4" id="KW-1185">Reference proteome</keyword>
<name>A0A1H8L857_9RHOB</name>
<accession>A0A1H8L857</accession>
<evidence type="ECO:0000256" key="2">
    <source>
        <dbReference type="SAM" id="Phobius"/>
    </source>
</evidence>
<dbReference type="RefSeq" id="WP_090614847.1">
    <property type="nucleotide sequence ID" value="NZ_CP067124.1"/>
</dbReference>
<dbReference type="OrthoDB" id="7833467at2"/>